<dbReference type="EMBL" id="CAAALY010051033">
    <property type="protein sequence ID" value="VEL21389.1"/>
    <property type="molecule type" value="Genomic_DNA"/>
</dbReference>
<evidence type="ECO:0000313" key="2">
    <source>
        <dbReference type="EMBL" id="VEL21389.1"/>
    </source>
</evidence>
<comment type="caution">
    <text evidence="2">The sequence shown here is derived from an EMBL/GenBank/DDBJ whole genome shotgun (WGS) entry which is preliminary data.</text>
</comment>
<organism evidence="2 3">
    <name type="scientific">Protopolystoma xenopodis</name>
    <dbReference type="NCBI Taxonomy" id="117903"/>
    <lineage>
        <taxon>Eukaryota</taxon>
        <taxon>Metazoa</taxon>
        <taxon>Spiralia</taxon>
        <taxon>Lophotrochozoa</taxon>
        <taxon>Platyhelminthes</taxon>
        <taxon>Monogenea</taxon>
        <taxon>Polyopisthocotylea</taxon>
        <taxon>Polystomatidea</taxon>
        <taxon>Polystomatidae</taxon>
        <taxon>Protopolystoma</taxon>
    </lineage>
</organism>
<sequence>MLSGQYAGTDSERGDKVLRQGSSPILNGHGEFPNTPSGHSHNGQSVRYVRFCRHTLKLWYAWGGLVKMNRKKLIPGY</sequence>
<reference evidence="2" key="1">
    <citation type="submission" date="2018-11" db="EMBL/GenBank/DDBJ databases">
        <authorList>
            <consortium name="Pathogen Informatics"/>
        </authorList>
    </citation>
    <scope>NUCLEOTIDE SEQUENCE</scope>
</reference>
<dbReference type="AlphaFoldDB" id="A0A3S5BW93"/>
<evidence type="ECO:0000313" key="3">
    <source>
        <dbReference type="Proteomes" id="UP000784294"/>
    </source>
</evidence>
<feature type="region of interest" description="Disordered" evidence="1">
    <location>
        <begin position="1"/>
        <end position="43"/>
    </location>
</feature>
<name>A0A3S5BW93_9PLAT</name>
<dbReference type="Proteomes" id="UP000784294">
    <property type="component" value="Unassembled WGS sequence"/>
</dbReference>
<evidence type="ECO:0000256" key="1">
    <source>
        <dbReference type="SAM" id="MobiDB-lite"/>
    </source>
</evidence>
<protein>
    <submittedName>
        <fullName evidence="2">Uncharacterized protein</fullName>
    </submittedName>
</protein>
<feature type="compositionally biased region" description="Polar residues" evidence="1">
    <location>
        <begin position="34"/>
        <end position="43"/>
    </location>
</feature>
<proteinExistence type="predicted"/>
<gene>
    <name evidence="2" type="ORF">PXEA_LOCUS14829</name>
</gene>
<keyword evidence="3" id="KW-1185">Reference proteome</keyword>
<accession>A0A3S5BW93</accession>